<dbReference type="InterPro" id="IPR051542">
    <property type="entry name" value="Hydrogenase_cytochrome"/>
</dbReference>
<dbReference type="GO" id="GO:0005886">
    <property type="term" value="C:plasma membrane"/>
    <property type="evidence" value="ECO:0007669"/>
    <property type="project" value="UniProtKB-SubCell"/>
</dbReference>
<dbReference type="EMBL" id="CP001089">
    <property type="protein sequence ID" value="ACD95494.1"/>
    <property type="molecule type" value="Genomic_DNA"/>
</dbReference>
<dbReference type="InterPro" id="IPR011577">
    <property type="entry name" value="Cyt_b561_bac/Ni-Hgenase"/>
</dbReference>
<keyword evidence="4 6" id="KW-1133">Transmembrane helix</keyword>
<gene>
    <name evidence="8" type="ordered locus">Glov_1778</name>
</gene>
<dbReference type="Pfam" id="PF01292">
    <property type="entry name" value="Ni_hydr_CYTB"/>
    <property type="match status" value="1"/>
</dbReference>
<dbReference type="PANTHER" id="PTHR30485:SF1">
    <property type="entry name" value="CYTOCHROME YDHU-RELATED"/>
    <property type="match status" value="1"/>
</dbReference>
<dbReference type="Gene3D" id="1.20.950.20">
    <property type="entry name" value="Transmembrane di-heme cytochromes, Chain C"/>
    <property type="match status" value="1"/>
</dbReference>
<evidence type="ECO:0000313" key="9">
    <source>
        <dbReference type="Proteomes" id="UP000002420"/>
    </source>
</evidence>
<feature type="domain" description="Cytochrome b561 bacterial/Ni-hydrogenase" evidence="7">
    <location>
        <begin position="9"/>
        <end position="198"/>
    </location>
</feature>
<keyword evidence="3 6" id="KW-0812">Transmembrane</keyword>
<evidence type="ECO:0000256" key="3">
    <source>
        <dbReference type="ARBA" id="ARBA00022692"/>
    </source>
</evidence>
<evidence type="ECO:0000256" key="6">
    <source>
        <dbReference type="SAM" id="Phobius"/>
    </source>
</evidence>
<organism evidence="8 9">
    <name type="scientific">Trichlorobacter lovleyi (strain ATCC BAA-1151 / DSM 17278 / SZ)</name>
    <name type="common">Geobacter lovleyi</name>
    <dbReference type="NCBI Taxonomy" id="398767"/>
    <lineage>
        <taxon>Bacteria</taxon>
        <taxon>Pseudomonadati</taxon>
        <taxon>Thermodesulfobacteriota</taxon>
        <taxon>Desulfuromonadia</taxon>
        <taxon>Geobacterales</taxon>
        <taxon>Geobacteraceae</taxon>
        <taxon>Trichlorobacter</taxon>
    </lineage>
</organism>
<keyword evidence="2" id="KW-1003">Cell membrane</keyword>
<feature type="transmembrane region" description="Helical" evidence="6">
    <location>
        <begin position="124"/>
        <end position="142"/>
    </location>
</feature>
<comment type="subcellular location">
    <subcellularLocation>
        <location evidence="1">Cell membrane</location>
        <topology evidence="1">Multi-pass membrane protein</topology>
    </subcellularLocation>
</comment>
<evidence type="ECO:0000313" key="8">
    <source>
        <dbReference type="EMBL" id="ACD95494.1"/>
    </source>
</evidence>
<feature type="transmembrane region" description="Helical" evidence="6">
    <location>
        <begin position="162"/>
        <end position="185"/>
    </location>
</feature>
<dbReference type="RefSeq" id="WP_012469834.1">
    <property type="nucleotide sequence ID" value="NC_010814.1"/>
</dbReference>
<dbReference type="InterPro" id="IPR016174">
    <property type="entry name" value="Di-haem_cyt_TM"/>
</dbReference>
<keyword evidence="9" id="KW-1185">Reference proteome</keyword>
<proteinExistence type="predicted"/>
<dbReference type="GO" id="GO:0022904">
    <property type="term" value="P:respiratory electron transport chain"/>
    <property type="evidence" value="ECO:0007669"/>
    <property type="project" value="InterPro"/>
</dbReference>
<keyword evidence="5 6" id="KW-0472">Membrane</keyword>
<dbReference type="eggNOG" id="COG2864">
    <property type="taxonomic scope" value="Bacteria"/>
</dbReference>
<dbReference type="GO" id="GO:0020037">
    <property type="term" value="F:heme binding"/>
    <property type="evidence" value="ECO:0007669"/>
    <property type="project" value="TreeGrafter"/>
</dbReference>
<dbReference type="PANTHER" id="PTHR30485">
    <property type="entry name" value="NI/FE-HYDROGENASE 1 B-TYPE CYTOCHROME SUBUNIT"/>
    <property type="match status" value="1"/>
</dbReference>
<feature type="transmembrane region" description="Helical" evidence="6">
    <location>
        <begin position="62"/>
        <end position="83"/>
    </location>
</feature>
<dbReference type="Proteomes" id="UP000002420">
    <property type="component" value="Chromosome"/>
</dbReference>
<protein>
    <submittedName>
        <fullName evidence="8">Conserved hypothetical membrane protein</fullName>
    </submittedName>
</protein>
<name>B3EBA0_TRIL1</name>
<dbReference type="SUPFAM" id="SSF81342">
    <property type="entry name" value="Transmembrane di-heme cytochromes"/>
    <property type="match status" value="1"/>
</dbReference>
<dbReference type="AlphaFoldDB" id="B3EBA0"/>
<dbReference type="GO" id="GO:0009055">
    <property type="term" value="F:electron transfer activity"/>
    <property type="evidence" value="ECO:0007669"/>
    <property type="project" value="InterPro"/>
</dbReference>
<evidence type="ECO:0000256" key="2">
    <source>
        <dbReference type="ARBA" id="ARBA00022475"/>
    </source>
</evidence>
<dbReference type="OrthoDB" id="9787143at2"/>
<dbReference type="HOGENOM" id="CLU_1123155_0_0_7"/>
<accession>B3EBA0</accession>
<evidence type="ECO:0000256" key="4">
    <source>
        <dbReference type="ARBA" id="ARBA00022989"/>
    </source>
</evidence>
<sequence length="221" mass="25326">MSATKLVKRHELIVMLEHWGIAISGIVLLMSGIFQLPSAARYKITAIPGFWWSGEFFFTLKLHYIASVVFVGLVLFHLVYHLLLQERAMIPQSGDVSESVKVLKTFITNQPEPPFGKYLPEQRLAYVAIAIPVLMLVISGLIKTWKNIYTPDMDRTLLLWATWVHNVGFILFFMAFLGHLAALLIKPNRPMLRGMLTGKVTREYAEHRHPLWVNEIEKKEA</sequence>
<dbReference type="KEGG" id="glo:Glov_1778"/>
<evidence type="ECO:0000259" key="7">
    <source>
        <dbReference type="Pfam" id="PF01292"/>
    </source>
</evidence>
<reference evidence="8 9" key="1">
    <citation type="submission" date="2008-05" db="EMBL/GenBank/DDBJ databases">
        <title>Complete sequence of chromosome of Geobacter lovleyi SZ.</title>
        <authorList>
            <consortium name="US DOE Joint Genome Institute"/>
            <person name="Lucas S."/>
            <person name="Copeland A."/>
            <person name="Lapidus A."/>
            <person name="Glavina del Rio T."/>
            <person name="Dalin E."/>
            <person name="Tice H."/>
            <person name="Bruce D."/>
            <person name="Goodwin L."/>
            <person name="Pitluck S."/>
            <person name="Chertkov O."/>
            <person name="Meincke L."/>
            <person name="Brettin T."/>
            <person name="Detter J.C."/>
            <person name="Han C."/>
            <person name="Tapia R."/>
            <person name="Kuske C.R."/>
            <person name="Schmutz J."/>
            <person name="Larimer F."/>
            <person name="Land M."/>
            <person name="Hauser L."/>
            <person name="Kyrpides N."/>
            <person name="Mikhailova N."/>
            <person name="Sung Y."/>
            <person name="Fletcher K.E."/>
            <person name="Ritalahti K.M."/>
            <person name="Loeffler F.E."/>
            <person name="Richardson P."/>
        </authorList>
    </citation>
    <scope>NUCLEOTIDE SEQUENCE [LARGE SCALE GENOMIC DNA]</scope>
    <source>
        <strain evidence="9">ATCC BAA-1151 / DSM 17278 / SZ</strain>
    </source>
</reference>
<feature type="transmembrane region" description="Helical" evidence="6">
    <location>
        <begin position="12"/>
        <end position="34"/>
    </location>
</feature>
<evidence type="ECO:0000256" key="5">
    <source>
        <dbReference type="ARBA" id="ARBA00023136"/>
    </source>
</evidence>
<evidence type="ECO:0000256" key="1">
    <source>
        <dbReference type="ARBA" id="ARBA00004651"/>
    </source>
</evidence>
<dbReference type="STRING" id="398767.Glov_1778"/>